<sequence length="128" mass="13745">METHVYANDDEICSQAADGRSVAGPDPCWSPPPPSAGPVVIPYTNTAFARNLENGTATVFICGKPAAIRDQSYLANSIGNEPATQQFAKGVSSHVIKGKAYFTDWSPNVKFEGLNVCRHTDPMTHNHA</sequence>
<accession>A0A1U9VFW0</accession>
<dbReference type="Proteomes" id="UP000189628">
    <property type="component" value="Chromosome"/>
</dbReference>
<protein>
    <submittedName>
        <fullName evidence="1">Uncharacterized protein</fullName>
    </submittedName>
</protein>
<name>A0A1U9VFW0_9RALS</name>
<organism evidence="1 2">
    <name type="scientific">blood disease bacterium A2-HR MARDI</name>
    <dbReference type="NCBI Taxonomy" id="1944648"/>
    <lineage>
        <taxon>Bacteria</taxon>
        <taxon>Pseudomonadati</taxon>
        <taxon>Pseudomonadota</taxon>
        <taxon>Betaproteobacteria</taxon>
        <taxon>Burkholderiales</taxon>
        <taxon>Burkholderiaceae</taxon>
        <taxon>Ralstonia</taxon>
        <taxon>Ralstonia solanacearum species complex</taxon>
    </lineage>
</organism>
<proteinExistence type="predicted"/>
<dbReference type="Gene3D" id="2.60.200.60">
    <property type="match status" value="1"/>
</dbReference>
<evidence type="ECO:0000313" key="1">
    <source>
        <dbReference type="EMBL" id="AQW29077.1"/>
    </source>
</evidence>
<reference evidence="1 2" key="1">
    <citation type="submission" date="2017-02" db="EMBL/GenBank/DDBJ databases">
        <title>Blood Disease Bacterium A2-HR MARDI.</title>
        <authorList>
            <person name="Badrun R."/>
            <person name="Abu Bakar N."/>
            <person name="Laboh R."/>
        </authorList>
    </citation>
    <scope>NUCLEOTIDE SEQUENCE [LARGE SCALE GENOMIC DNA]</scope>
    <source>
        <strain evidence="1 2">A2-HR MARDI</strain>
    </source>
</reference>
<gene>
    <name evidence="1" type="ORF">B0B51_02935</name>
</gene>
<dbReference type="EMBL" id="CP019911">
    <property type="protein sequence ID" value="AQW29077.1"/>
    <property type="molecule type" value="Genomic_DNA"/>
</dbReference>
<evidence type="ECO:0000313" key="2">
    <source>
        <dbReference type="Proteomes" id="UP000189628"/>
    </source>
</evidence>
<dbReference type="Pfam" id="PF13665">
    <property type="entry name" value="Tox-PAAR-like"/>
    <property type="match status" value="1"/>
</dbReference>
<dbReference type="CDD" id="cd14740">
    <property type="entry name" value="PAAR_4"/>
    <property type="match status" value="1"/>
</dbReference>
<dbReference type="AlphaFoldDB" id="A0A1U9VFW0"/>
<dbReference type="RefSeq" id="WP_013212936.1">
    <property type="nucleotide sequence ID" value="NZ_CP019911.1"/>
</dbReference>